<gene>
    <name evidence="1" type="ORF">C3F09_05185</name>
</gene>
<protein>
    <recommendedName>
        <fullName evidence="3">CoA activase</fullName>
    </recommendedName>
</protein>
<evidence type="ECO:0000313" key="2">
    <source>
        <dbReference type="Proteomes" id="UP000250918"/>
    </source>
</evidence>
<accession>A0A855X8A6</accession>
<comment type="caution">
    <text evidence="1">The sequence shown here is derived from an EMBL/GenBank/DDBJ whole genome shotgun (WGS) entry which is preliminary data.</text>
</comment>
<dbReference type="PANTHER" id="PTHR32329:SF2">
    <property type="entry name" value="BIFUNCTIONAL PROTEIN [INCLUDES 2-HYDROXYACYL-COA DEHYDRATASE (N-TER) AND ITS ACTIVATOR DOMAIN (C_TERM)"/>
    <property type="match status" value="1"/>
</dbReference>
<evidence type="ECO:0008006" key="3">
    <source>
        <dbReference type="Google" id="ProtNLM"/>
    </source>
</evidence>
<sequence length="228" mass="25757">AELAASAGEEFAAISRQERGLPVVGVVGEIYLRNNRFSNNHLIAKLEKLGVEIRLATFSEWPLYTSWTYRRDSWTDRRFKDWLKGHLQILIQERQEHQIFRAFASRYPIPHDEPVGSVLKRASEYMPREVKGEAILSVGKAIEMAQSGAAGIVNAMPFNCMPGTVVSSLSRKLSADLGQIPWLNISYEGLQDTAEDTRLEAFADQVRSFHRGPAGRRYESVDVLAHRE</sequence>
<reference evidence="1 2" key="1">
    <citation type="journal article" date="2018" name="ISME J.">
        <title>A methanotrophic archaeon couples anaerobic oxidation of methane to Fe(III) reduction.</title>
        <authorList>
            <person name="Cai C."/>
            <person name="Leu A.O."/>
            <person name="Xie G.J."/>
            <person name="Guo J."/>
            <person name="Feng Y."/>
            <person name="Zhao J.X."/>
            <person name="Tyson G.W."/>
            <person name="Yuan Z."/>
            <person name="Hu S."/>
        </authorList>
    </citation>
    <scope>NUCLEOTIDE SEQUENCE [LARGE SCALE GENOMIC DNA]</scope>
    <source>
        <strain evidence="1">FeB_12</strain>
    </source>
</reference>
<proteinExistence type="predicted"/>
<dbReference type="AlphaFoldDB" id="A0A855X8A6"/>
<evidence type="ECO:0000313" key="1">
    <source>
        <dbReference type="EMBL" id="PWB73536.1"/>
    </source>
</evidence>
<dbReference type="InterPro" id="IPR051805">
    <property type="entry name" value="Dehydratase_Activator_Redct"/>
</dbReference>
<dbReference type="PANTHER" id="PTHR32329">
    <property type="entry name" value="BIFUNCTIONAL PROTEIN [INCLUDES 2-HYDROXYACYL-COA DEHYDRATASE (N-TER) AND ITS ACTIVATOR DOMAIN (C_TERM)-RELATED"/>
    <property type="match status" value="1"/>
</dbReference>
<name>A0A855X8A6_9BACT</name>
<dbReference type="Proteomes" id="UP000250918">
    <property type="component" value="Unassembled WGS sequence"/>
</dbReference>
<dbReference type="EMBL" id="PQAP01000052">
    <property type="protein sequence ID" value="PWB73536.1"/>
    <property type="molecule type" value="Genomic_DNA"/>
</dbReference>
<organism evidence="1 2">
    <name type="scientific">candidate division GN15 bacterium</name>
    <dbReference type="NCBI Taxonomy" id="2072418"/>
    <lineage>
        <taxon>Bacteria</taxon>
        <taxon>candidate division GN15</taxon>
    </lineage>
</organism>
<feature type="non-terminal residue" evidence="1">
    <location>
        <position position="1"/>
    </location>
</feature>